<evidence type="ECO:0000256" key="4">
    <source>
        <dbReference type="ARBA" id="ARBA00022946"/>
    </source>
</evidence>
<dbReference type="Gene3D" id="3.10.129.10">
    <property type="entry name" value="Hotdog Thioesterase"/>
    <property type="match status" value="2"/>
</dbReference>
<organism evidence="7 8">
    <name type="scientific">Sinanodonta woodiana</name>
    <name type="common">Chinese pond mussel</name>
    <name type="synonym">Anodonta woodiana</name>
    <dbReference type="NCBI Taxonomy" id="1069815"/>
    <lineage>
        <taxon>Eukaryota</taxon>
        <taxon>Metazoa</taxon>
        <taxon>Spiralia</taxon>
        <taxon>Lophotrochozoa</taxon>
        <taxon>Mollusca</taxon>
        <taxon>Bivalvia</taxon>
        <taxon>Autobranchia</taxon>
        <taxon>Heteroconchia</taxon>
        <taxon>Palaeoheterodonta</taxon>
        <taxon>Unionida</taxon>
        <taxon>Unionoidea</taxon>
        <taxon>Unionidae</taxon>
        <taxon>Unioninae</taxon>
        <taxon>Sinanodonta</taxon>
    </lineage>
</organism>
<keyword evidence="2" id="KW-0677">Repeat</keyword>
<comment type="caution">
    <text evidence="7">The sequence shown here is derived from an EMBL/GenBank/DDBJ whole genome shotgun (WGS) entry which is preliminary data.</text>
</comment>
<gene>
    <name evidence="7" type="ORF">ACJMK2_017521</name>
</gene>
<feature type="domain" description="HotDog ACOT-type" evidence="6">
    <location>
        <begin position="244"/>
        <end position="362"/>
    </location>
</feature>
<sequence length="387" mass="44698">MASFLNQILPHLCRKTLVPEGFFRQYSGINKLRWITRAAAAEFSSFHTKESKCGAPLGAMRDTFKEVIIPIKSDLTLRERYSLNERAAICASILKDMSVFAESICYSHNQNLSVESPCVPIHIFPKNMEKLELGHISCLHDLILTGMVTWTGQEFMETTLELYQDIGGYREPCLSARMLLEARDPSTGKPVMVNTIVPERKDEEKRFQQAQYRQDQIRKKATNVPRRLYPLMGKQARNGPNLKDNTEISSSQIIEPSRNEQENTVLKTIPSGFQMEKAVEMAFETANKFTEHRENSMMVYLDYIDMHRPVNVHSSWKLTCQVVYTRKQCFQVAVTVEELDKCNTDKEPVSNFLFTFKSSLPDLPVVIPRRMTMEMRHLDYKMQELTF</sequence>
<feature type="region of interest" description="Disordered" evidence="5">
    <location>
        <begin position="233"/>
        <end position="262"/>
    </location>
</feature>
<dbReference type="Proteomes" id="UP001634394">
    <property type="component" value="Unassembled WGS sequence"/>
</dbReference>
<evidence type="ECO:0000259" key="6">
    <source>
        <dbReference type="PROSITE" id="PS51770"/>
    </source>
</evidence>
<proteinExistence type="inferred from homology"/>
<keyword evidence="3" id="KW-0378">Hydrolase</keyword>
<protein>
    <recommendedName>
        <fullName evidence="6">HotDog ACOT-type domain-containing protein</fullName>
    </recommendedName>
</protein>
<dbReference type="PANTHER" id="PTHR12655:SF0">
    <property type="entry name" value="ACYL-COENZYME A THIOESTERASE 9, MITOCHONDRIAL"/>
    <property type="match status" value="1"/>
</dbReference>
<name>A0ABD3UAL3_SINWO</name>
<evidence type="ECO:0000256" key="5">
    <source>
        <dbReference type="SAM" id="MobiDB-lite"/>
    </source>
</evidence>
<dbReference type="PANTHER" id="PTHR12655">
    <property type="entry name" value="ACYL-COA THIOESTERASE"/>
    <property type="match status" value="1"/>
</dbReference>
<dbReference type="InterPro" id="IPR033120">
    <property type="entry name" value="HOTDOG_ACOT"/>
</dbReference>
<dbReference type="AlphaFoldDB" id="A0ABD3UAL3"/>
<dbReference type="InterPro" id="IPR029069">
    <property type="entry name" value="HotDog_dom_sf"/>
</dbReference>
<evidence type="ECO:0000313" key="8">
    <source>
        <dbReference type="Proteomes" id="UP001634394"/>
    </source>
</evidence>
<keyword evidence="8" id="KW-1185">Reference proteome</keyword>
<evidence type="ECO:0000313" key="7">
    <source>
        <dbReference type="EMBL" id="KAL3846542.1"/>
    </source>
</evidence>
<evidence type="ECO:0000256" key="2">
    <source>
        <dbReference type="ARBA" id="ARBA00022737"/>
    </source>
</evidence>
<evidence type="ECO:0000256" key="1">
    <source>
        <dbReference type="ARBA" id="ARBA00010458"/>
    </source>
</evidence>
<accession>A0ABD3UAL3</accession>
<dbReference type="PROSITE" id="PS51770">
    <property type="entry name" value="HOTDOG_ACOT"/>
    <property type="match status" value="1"/>
</dbReference>
<dbReference type="SUPFAM" id="SSF54637">
    <property type="entry name" value="Thioesterase/thiol ester dehydrase-isomerase"/>
    <property type="match status" value="2"/>
</dbReference>
<reference evidence="7 8" key="1">
    <citation type="submission" date="2024-11" db="EMBL/GenBank/DDBJ databases">
        <title>Chromosome-level genome assembly of the freshwater bivalve Anodonta woodiana.</title>
        <authorList>
            <person name="Chen X."/>
        </authorList>
    </citation>
    <scope>NUCLEOTIDE SEQUENCE [LARGE SCALE GENOMIC DNA]</scope>
    <source>
        <strain evidence="7">MN2024</strain>
        <tissue evidence="7">Gills</tissue>
    </source>
</reference>
<keyword evidence="4" id="KW-0809">Transit peptide</keyword>
<evidence type="ECO:0000256" key="3">
    <source>
        <dbReference type="ARBA" id="ARBA00022801"/>
    </source>
</evidence>
<comment type="similarity">
    <text evidence="1">Belongs to the acyl coenzyme A hydrolase family.</text>
</comment>
<dbReference type="EMBL" id="JBJQND010000016">
    <property type="protein sequence ID" value="KAL3846542.1"/>
    <property type="molecule type" value="Genomic_DNA"/>
</dbReference>
<dbReference type="GO" id="GO:0016787">
    <property type="term" value="F:hydrolase activity"/>
    <property type="evidence" value="ECO:0007669"/>
    <property type="project" value="UniProtKB-KW"/>
</dbReference>